<organism evidence="2 3">
    <name type="scientific">Crepidotus variabilis</name>
    <dbReference type="NCBI Taxonomy" id="179855"/>
    <lineage>
        <taxon>Eukaryota</taxon>
        <taxon>Fungi</taxon>
        <taxon>Dikarya</taxon>
        <taxon>Basidiomycota</taxon>
        <taxon>Agaricomycotina</taxon>
        <taxon>Agaricomycetes</taxon>
        <taxon>Agaricomycetidae</taxon>
        <taxon>Agaricales</taxon>
        <taxon>Agaricineae</taxon>
        <taxon>Crepidotaceae</taxon>
        <taxon>Crepidotus</taxon>
    </lineage>
</organism>
<accession>A0A9P6EHQ0</accession>
<sequence>MLAPRTLPNGSDYVQGCKILEEIVLFRNPTFISELTSRRSPSDYGALLSTCYIEAGLTTIIYRLIFIHRSLISSRTTTLPASA</sequence>
<evidence type="ECO:0000256" key="1">
    <source>
        <dbReference type="SAM" id="Phobius"/>
    </source>
</evidence>
<evidence type="ECO:0000313" key="2">
    <source>
        <dbReference type="EMBL" id="KAF9529120.1"/>
    </source>
</evidence>
<keyword evidence="3" id="KW-1185">Reference proteome</keyword>
<proteinExistence type="predicted"/>
<comment type="caution">
    <text evidence="2">The sequence shown here is derived from an EMBL/GenBank/DDBJ whole genome shotgun (WGS) entry which is preliminary data.</text>
</comment>
<evidence type="ECO:0000313" key="3">
    <source>
        <dbReference type="Proteomes" id="UP000807306"/>
    </source>
</evidence>
<gene>
    <name evidence="2" type="ORF">CPB83DRAFT_284721</name>
</gene>
<dbReference type="EMBL" id="MU157848">
    <property type="protein sequence ID" value="KAF9529120.1"/>
    <property type="molecule type" value="Genomic_DNA"/>
</dbReference>
<keyword evidence="1" id="KW-0812">Transmembrane</keyword>
<protein>
    <submittedName>
        <fullName evidence="2">Uncharacterized protein</fullName>
    </submittedName>
</protein>
<dbReference type="Proteomes" id="UP000807306">
    <property type="component" value="Unassembled WGS sequence"/>
</dbReference>
<feature type="transmembrane region" description="Helical" evidence="1">
    <location>
        <begin position="44"/>
        <end position="65"/>
    </location>
</feature>
<name>A0A9P6EHQ0_9AGAR</name>
<dbReference type="AlphaFoldDB" id="A0A9P6EHQ0"/>
<keyword evidence="1" id="KW-0472">Membrane</keyword>
<reference evidence="2" key="1">
    <citation type="submission" date="2020-11" db="EMBL/GenBank/DDBJ databases">
        <authorList>
            <consortium name="DOE Joint Genome Institute"/>
            <person name="Ahrendt S."/>
            <person name="Riley R."/>
            <person name="Andreopoulos W."/>
            <person name="Labutti K."/>
            <person name="Pangilinan J."/>
            <person name="Ruiz-Duenas F.J."/>
            <person name="Barrasa J.M."/>
            <person name="Sanchez-Garcia M."/>
            <person name="Camarero S."/>
            <person name="Miyauchi S."/>
            <person name="Serrano A."/>
            <person name="Linde D."/>
            <person name="Babiker R."/>
            <person name="Drula E."/>
            <person name="Ayuso-Fernandez I."/>
            <person name="Pacheco R."/>
            <person name="Padilla G."/>
            <person name="Ferreira P."/>
            <person name="Barriuso J."/>
            <person name="Kellner H."/>
            <person name="Castanera R."/>
            <person name="Alfaro M."/>
            <person name="Ramirez L."/>
            <person name="Pisabarro A.G."/>
            <person name="Kuo A."/>
            <person name="Tritt A."/>
            <person name="Lipzen A."/>
            <person name="He G."/>
            <person name="Yan M."/>
            <person name="Ng V."/>
            <person name="Cullen D."/>
            <person name="Martin F."/>
            <person name="Rosso M.-N."/>
            <person name="Henrissat B."/>
            <person name="Hibbett D."/>
            <person name="Martinez A.T."/>
            <person name="Grigoriev I.V."/>
        </authorList>
    </citation>
    <scope>NUCLEOTIDE SEQUENCE</scope>
    <source>
        <strain evidence="2">CBS 506.95</strain>
    </source>
</reference>
<keyword evidence="1" id="KW-1133">Transmembrane helix</keyword>